<feature type="region of interest" description="Disordered" evidence="1">
    <location>
        <begin position="1"/>
        <end position="23"/>
    </location>
</feature>
<dbReference type="Gene3D" id="3.40.1500.20">
    <property type="match status" value="1"/>
</dbReference>
<proteinExistence type="predicted"/>
<dbReference type="EMBL" id="CP109546">
    <property type="protein sequence ID" value="WTZ14045.1"/>
    <property type="molecule type" value="Genomic_DNA"/>
</dbReference>
<reference evidence="2" key="1">
    <citation type="submission" date="2022-10" db="EMBL/GenBank/DDBJ databases">
        <title>The complete genomes of actinobacterial strains from the NBC collection.</title>
        <authorList>
            <person name="Joergensen T.S."/>
            <person name="Alvarez Arevalo M."/>
            <person name="Sterndorff E.B."/>
            <person name="Faurdal D."/>
            <person name="Vuksanovic O."/>
            <person name="Mourched A.-S."/>
            <person name="Charusanti P."/>
            <person name="Shaw S."/>
            <person name="Blin K."/>
            <person name="Weber T."/>
        </authorList>
    </citation>
    <scope>NUCLEOTIDE SEQUENCE</scope>
    <source>
        <strain evidence="2">NBC_01393</strain>
    </source>
</reference>
<sequence length="267" mass="27920">MPDQTAARPPSVPPARAAAPSPPAALSARVLDRLTAVTDVTESPTPWGRLTSEAFPGEVGSVRYFTGSGAVASVVHISLVVPPIGLDSHMVFAFGAAEGPLPHFTLDSVHAGEGYAFHLDLVQRADLASHPAYTDAVYGPLTPAHGSAAEIPGLAPAAIGPRQRALMSPWMLVHRADEAALRAVGPIAENYLEHWLTLAGDFPPGAADEVKDTDLADRDRRLRAALFSREIDPVWAQVDRLLGPATTDALRGLLITGSPGSSEGDAS</sequence>
<gene>
    <name evidence="2" type="ORF">OG699_42490</name>
</gene>
<evidence type="ECO:0000256" key="1">
    <source>
        <dbReference type="SAM" id="MobiDB-lite"/>
    </source>
</evidence>
<organism evidence="2">
    <name type="scientific">Streptomyces sp. NBC_01393</name>
    <dbReference type="NCBI Taxonomy" id="2903851"/>
    <lineage>
        <taxon>Bacteria</taxon>
        <taxon>Bacillati</taxon>
        <taxon>Actinomycetota</taxon>
        <taxon>Actinomycetes</taxon>
        <taxon>Kitasatosporales</taxon>
        <taxon>Streptomycetaceae</taxon>
        <taxon>Streptomyces</taxon>
    </lineage>
</organism>
<protein>
    <recommendedName>
        <fullName evidence="3">Red chlorophyll catabolite reductase (RCC reductase)</fullName>
    </recommendedName>
</protein>
<accession>A0AAU3I940</accession>
<evidence type="ECO:0008006" key="3">
    <source>
        <dbReference type="Google" id="ProtNLM"/>
    </source>
</evidence>
<name>A0AAU3I940_9ACTN</name>
<dbReference type="AlphaFoldDB" id="A0AAU3I940"/>
<evidence type="ECO:0000313" key="2">
    <source>
        <dbReference type="EMBL" id="WTZ14045.1"/>
    </source>
</evidence>